<evidence type="ECO:0000313" key="4">
    <source>
        <dbReference type="EMBL" id="CAD5228149.1"/>
    </source>
</evidence>
<evidence type="ECO:0000256" key="1">
    <source>
        <dbReference type="SAM" id="Coils"/>
    </source>
</evidence>
<dbReference type="AlphaFoldDB" id="A0A1I7SUK6"/>
<dbReference type="EMBL" id="CAJFCV020000004">
    <property type="protein sequence ID" value="CAG9118624.1"/>
    <property type="molecule type" value="Genomic_DNA"/>
</dbReference>
<dbReference type="Proteomes" id="UP000659654">
    <property type="component" value="Unassembled WGS sequence"/>
</dbReference>
<evidence type="ECO:0000313" key="7">
    <source>
        <dbReference type="WBParaSite" id="BXY_1672800.1"/>
    </source>
</evidence>
<evidence type="ECO:0000256" key="3">
    <source>
        <dbReference type="SAM" id="SignalP"/>
    </source>
</evidence>
<keyword evidence="3" id="KW-0732">Signal</keyword>
<keyword evidence="1" id="KW-0175">Coiled coil</keyword>
<name>A0A1I7SUK6_BURXY</name>
<feature type="compositionally biased region" description="Basic and acidic residues" evidence="2">
    <location>
        <begin position="21"/>
        <end position="46"/>
    </location>
</feature>
<evidence type="ECO:0000256" key="2">
    <source>
        <dbReference type="SAM" id="MobiDB-lite"/>
    </source>
</evidence>
<gene>
    <name evidence="4" type="ORF">BXYJ_LOCUS10300</name>
</gene>
<dbReference type="EMBL" id="CAJFDI010000004">
    <property type="protein sequence ID" value="CAD5228149.1"/>
    <property type="molecule type" value="Genomic_DNA"/>
</dbReference>
<dbReference type="Proteomes" id="UP000095284">
    <property type="component" value="Unplaced"/>
</dbReference>
<evidence type="ECO:0000313" key="5">
    <source>
        <dbReference type="Proteomes" id="UP000095284"/>
    </source>
</evidence>
<feature type="coiled-coil region" evidence="1">
    <location>
        <begin position="102"/>
        <end position="151"/>
    </location>
</feature>
<keyword evidence="6" id="KW-1185">Reference proteome</keyword>
<protein>
    <submittedName>
        <fullName evidence="4">(pine wood nematode) hypothetical protein</fullName>
    </submittedName>
</protein>
<feature type="signal peptide" evidence="3">
    <location>
        <begin position="1"/>
        <end position="17"/>
    </location>
</feature>
<dbReference type="Proteomes" id="UP000582659">
    <property type="component" value="Unassembled WGS sequence"/>
</dbReference>
<evidence type="ECO:0000313" key="6">
    <source>
        <dbReference type="Proteomes" id="UP000659654"/>
    </source>
</evidence>
<dbReference type="WBParaSite" id="BXY_1672800.1">
    <property type="protein sequence ID" value="BXY_1672800.1"/>
    <property type="gene ID" value="BXY_1672800"/>
</dbReference>
<proteinExistence type="predicted"/>
<reference evidence="4" key="2">
    <citation type="submission" date="2020-09" db="EMBL/GenBank/DDBJ databases">
        <authorList>
            <person name="Kikuchi T."/>
        </authorList>
    </citation>
    <scope>NUCLEOTIDE SEQUENCE</scope>
    <source>
        <strain evidence="4">Ka4C1</strain>
    </source>
</reference>
<dbReference type="OrthoDB" id="10511514at2759"/>
<feature type="chain" id="PRO_5035399953" evidence="3">
    <location>
        <begin position="18"/>
        <end position="178"/>
    </location>
</feature>
<dbReference type="SMR" id="A0A1I7SUK6"/>
<sequence>MNRYIILAALVLAVAFAAPAPKEEDKKEAPAAAKTEEKKADTEDLPKYVGGPIAKIYRDLNAEQKKEVDVILKDSEKDTKKVFYAKIKAFNDKLDAKLKKVLDDDKNNFEEFKKQIREKSKKLDKEGKALYEDLKKNFENEDQTFEEEHNNLVKIIKGAPKPAVEQFQKAEIPLPKIE</sequence>
<organism evidence="5 7">
    <name type="scientific">Bursaphelenchus xylophilus</name>
    <name type="common">Pinewood nematode worm</name>
    <name type="synonym">Aphelenchoides xylophilus</name>
    <dbReference type="NCBI Taxonomy" id="6326"/>
    <lineage>
        <taxon>Eukaryota</taxon>
        <taxon>Metazoa</taxon>
        <taxon>Ecdysozoa</taxon>
        <taxon>Nematoda</taxon>
        <taxon>Chromadorea</taxon>
        <taxon>Rhabditida</taxon>
        <taxon>Tylenchina</taxon>
        <taxon>Tylenchomorpha</taxon>
        <taxon>Aphelenchoidea</taxon>
        <taxon>Aphelenchoididae</taxon>
        <taxon>Bursaphelenchus</taxon>
    </lineage>
</organism>
<reference evidence="7" key="1">
    <citation type="submission" date="2016-11" db="UniProtKB">
        <authorList>
            <consortium name="WormBaseParasite"/>
        </authorList>
    </citation>
    <scope>IDENTIFICATION</scope>
</reference>
<accession>A0A1I7SUK6</accession>
<feature type="region of interest" description="Disordered" evidence="2">
    <location>
        <begin position="20"/>
        <end position="46"/>
    </location>
</feature>